<dbReference type="EMBL" id="AUPL01002308">
    <property type="protein sequence ID" value="ESL09965.1"/>
    <property type="molecule type" value="Genomic_DNA"/>
</dbReference>
<name>A0A061J6K5_TRYRA</name>
<accession>A0A061J6K5</accession>
<organism evidence="2 3">
    <name type="scientific">Trypanosoma rangeli SC58</name>
    <dbReference type="NCBI Taxonomy" id="429131"/>
    <lineage>
        <taxon>Eukaryota</taxon>
        <taxon>Discoba</taxon>
        <taxon>Euglenozoa</taxon>
        <taxon>Kinetoplastea</taxon>
        <taxon>Metakinetoplastina</taxon>
        <taxon>Trypanosomatida</taxon>
        <taxon>Trypanosomatidae</taxon>
        <taxon>Trypanosoma</taxon>
        <taxon>Herpetosoma</taxon>
    </lineage>
</organism>
<dbReference type="VEuPathDB" id="TriTrypDB:TRSC58_02308"/>
<reference evidence="2 3" key="1">
    <citation type="submission" date="2013-07" db="EMBL/GenBank/DDBJ databases">
        <authorList>
            <person name="Stoco P.H."/>
            <person name="Wagner G."/>
            <person name="Gerber A."/>
            <person name="Zaha A."/>
            <person name="Thompson C."/>
            <person name="Bartholomeu D.C."/>
            <person name="Luckemeyer D.D."/>
            <person name="Bahia D."/>
            <person name="Loreto E."/>
            <person name="Prestes E.B."/>
            <person name="Lima F.M."/>
            <person name="Rodrigues-Luiz G."/>
            <person name="Vallejo G.A."/>
            <person name="Filho J.F."/>
            <person name="Monteiro K.M."/>
            <person name="Tyler K.M."/>
            <person name="de Almeida L.G."/>
            <person name="Ortiz M.F."/>
            <person name="Siervo M.A."/>
            <person name="de Moraes M.H."/>
            <person name="Cunha O.L."/>
            <person name="Mendonca-Neto R."/>
            <person name="Silva R."/>
            <person name="Teixeira S.M."/>
            <person name="Murta S.M."/>
            <person name="Sincero T.C."/>
            <person name="Mendes T.A."/>
            <person name="Urmenyi T.P."/>
            <person name="Silva V.G."/>
            <person name="da Rocha W.D."/>
            <person name="Andersson B."/>
            <person name="Romanha A.J."/>
            <person name="Steindel M."/>
            <person name="de Vasconcelos A.T."/>
            <person name="Grisard E.C."/>
        </authorList>
    </citation>
    <scope>NUCLEOTIDE SEQUENCE [LARGE SCALE GENOMIC DNA]</scope>
    <source>
        <strain evidence="2 3">SC58</strain>
    </source>
</reference>
<feature type="transmembrane region" description="Helical" evidence="1">
    <location>
        <begin position="63"/>
        <end position="88"/>
    </location>
</feature>
<keyword evidence="1" id="KW-0812">Transmembrane</keyword>
<keyword evidence="1" id="KW-1133">Transmembrane helix</keyword>
<comment type="caution">
    <text evidence="2">The sequence shown here is derived from an EMBL/GenBank/DDBJ whole genome shotgun (WGS) entry which is preliminary data.</text>
</comment>
<proteinExistence type="predicted"/>
<dbReference type="OrthoDB" id="268386at2759"/>
<evidence type="ECO:0000313" key="2">
    <source>
        <dbReference type="EMBL" id="ESL09965.1"/>
    </source>
</evidence>
<dbReference type="AlphaFoldDB" id="A0A061J6K5"/>
<sequence>MLCRSKARHSGFDVKSLYPYGVPKRTFPYREHPKQISTAPTAGGFYMTKHALGWPFQIPFEWLFYRTSIFAFIACVVYDLFFGIPLPLMKEIPPGRPKHFLFNNGGGSPHHFWQYQEGWRVPNMSGARRWVD</sequence>
<dbReference type="Proteomes" id="UP000031737">
    <property type="component" value="Unassembled WGS sequence"/>
</dbReference>
<evidence type="ECO:0000256" key="1">
    <source>
        <dbReference type="SAM" id="Phobius"/>
    </source>
</evidence>
<gene>
    <name evidence="2" type="ORF">TRSC58_02308</name>
</gene>
<keyword evidence="1" id="KW-0472">Membrane</keyword>
<keyword evidence="3" id="KW-1185">Reference proteome</keyword>
<evidence type="ECO:0000313" key="3">
    <source>
        <dbReference type="Proteomes" id="UP000031737"/>
    </source>
</evidence>
<protein>
    <submittedName>
        <fullName evidence="2">Uncharacterized protein</fullName>
    </submittedName>
</protein>